<dbReference type="SMART" id="SM00832">
    <property type="entry name" value="C8"/>
    <property type="match status" value="3"/>
</dbReference>
<dbReference type="SMART" id="SM00137">
    <property type="entry name" value="MAM"/>
    <property type="match status" value="1"/>
</dbReference>
<dbReference type="RefSeq" id="XP_025033379.1">
    <property type="nucleotide sequence ID" value="XM_025177611.1"/>
</dbReference>
<dbReference type="GO" id="GO:0005615">
    <property type="term" value="C:extracellular space"/>
    <property type="evidence" value="ECO:0007669"/>
    <property type="project" value="TreeGrafter"/>
</dbReference>
<dbReference type="InterPro" id="IPR000998">
    <property type="entry name" value="MAM_dom"/>
</dbReference>
<evidence type="ECO:0000256" key="2">
    <source>
        <dbReference type="ARBA" id="ARBA00023180"/>
    </source>
</evidence>
<sequence>GFKAANAGVRLTSPCFFPESCLVSGDPHYYTFDKQTHHFMGNCTYTLSRLCDRNSSLLPYFNVEASNEHRWGHTHVSYVGSVDVDVFGIRVTLGKGGTAKVDGEPVVVPSSPTGGVEILPSGFYTVVSTNFGLRVKFDGDHQVEVSLPSSYEGAVCGMCGNYNGDPSDDFLNPRGEPEPDSTSLGNSWQVANLTSCSAGSAPVCTEAEKDIARSNSSCGRLTDPSGPFRHCHRILDPMGHFAGCLYDQCALHLDPGSLCRSLQSYADACQSLGVPVEPWRNSTFCPIRCALNSHYEPCANACPSTCANPSAPASCNLPCAEACVCDPGFSLYNGTCVPSQQCGCWHQGKHYPVGSAFWTDDTCSTRCKCLSQGGQVTCSGDSCPKDHYCGVQNGVPGCYPRTYGVCRVHNDPHYNTFDKETHHFMGSCTYTLVKVCANETGLHHFNVEAKNEHRGNPYVSYVQRVLVEVYGQRIEILKGDRGRVLVNKVLTSLSVRMLNDSVQVGISGRYVTLETNFGLTVSYDTDHSVEIRLPTTFFNKTCGMCGNFNGRRPDDYMMPNGERAQNSNELGQSWQVPNAEYDPPNCGVHPPIPPPPPPCPPELRSLYETEAYCGQLTSSRGPLAACHSAINPERFFTSCVFDLCALDGSQQALCGALEAYADTCQRAGVELPDWRNATSCDWRCAANSHYNVCTTSCPATCSSPLAPGSCTKPCVEGCECDEGFVLSEAGCVPREDCGCLDGDQYYKKGETFWLSDCLGRCRCAENGSLVCHPDRCKEGQVCKVQNGILGCYVPDKATCHIYGDPHYVTFDGRLYHFQGGCNYTAVEICSNSSQQFSVTTRNEHRGSQHWTALNSVAISLRNTHLALRKNREVYVNGVKVDLPLERQPEFRVEEQPPYVVVDSPLGFLVKFDGDQELFIQVDERYKGQLCGLCGTYSGNQLDDFQRPDGILEQDPNKFGNSWRAADDQWRCLPEPPVPLPCDPAQEAVFEDQCRVILSTNGPLAACHWSVPPQLYFESCVYDQCATGGHLGQLCKSLEAYAAACEVNGIDLGDWREDTACAWITTTPGDSTLSPTSPSTDNVRPCNFSCSFEEDFCSWTQSSTDSFDWRRHKGPTSSPDTGPSYDHTTAGGYFIYLDGNDANFGDVAHLVSPTCILQRPLCFRFWYHMYGVAHAMALRFYVLLDDAPPFLVWSETGNKGNRWQTAEFSVAHTGRVKILLEGMRGEDFRSDVAVDDISVEDGYCLSWTSTTPVPTTTPIPLIRGESL</sequence>
<name>A0A9F5N0R4_PYTBI</name>
<dbReference type="OMA" id="VPMEYAG"/>
<dbReference type="PROSITE" id="PS50060">
    <property type="entry name" value="MAM_2"/>
    <property type="match status" value="1"/>
</dbReference>
<accession>A0A9F5N0R4</accession>
<dbReference type="Pfam" id="PF01826">
    <property type="entry name" value="TIL"/>
    <property type="match status" value="2"/>
</dbReference>
<dbReference type="GO" id="GO:0016020">
    <property type="term" value="C:membrane"/>
    <property type="evidence" value="ECO:0007669"/>
    <property type="project" value="InterPro"/>
</dbReference>
<dbReference type="CDD" id="cd19941">
    <property type="entry name" value="TIL"/>
    <property type="match status" value="2"/>
</dbReference>
<dbReference type="SMART" id="SM00216">
    <property type="entry name" value="VWD"/>
    <property type="match status" value="3"/>
</dbReference>
<feature type="domain" description="VWFD" evidence="4">
    <location>
        <begin position="797"/>
        <end position="972"/>
    </location>
</feature>
<evidence type="ECO:0000256" key="1">
    <source>
        <dbReference type="ARBA" id="ARBA00023157"/>
    </source>
</evidence>
<evidence type="ECO:0000313" key="5">
    <source>
        <dbReference type="Proteomes" id="UP000695026"/>
    </source>
</evidence>
<keyword evidence="2" id="KW-0325">Glycoprotein</keyword>
<organism evidence="5 6">
    <name type="scientific">Python bivittatus</name>
    <name type="common">Burmese python</name>
    <name type="synonym">Python molurus bivittatus</name>
    <dbReference type="NCBI Taxonomy" id="176946"/>
    <lineage>
        <taxon>Eukaryota</taxon>
        <taxon>Metazoa</taxon>
        <taxon>Chordata</taxon>
        <taxon>Craniata</taxon>
        <taxon>Vertebrata</taxon>
        <taxon>Euteleostomi</taxon>
        <taxon>Lepidosauria</taxon>
        <taxon>Squamata</taxon>
        <taxon>Bifurcata</taxon>
        <taxon>Unidentata</taxon>
        <taxon>Episquamata</taxon>
        <taxon>Toxicofera</taxon>
        <taxon>Serpentes</taxon>
        <taxon>Henophidia</taxon>
        <taxon>Pythonidae</taxon>
        <taxon>Python</taxon>
    </lineage>
</organism>
<dbReference type="Gene3D" id="2.60.120.200">
    <property type="match status" value="1"/>
</dbReference>
<feature type="domain" description="MAM" evidence="3">
    <location>
        <begin position="1087"/>
        <end position="1245"/>
    </location>
</feature>
<dbReference type="PANTHER" id="PTHR11339">
    <property type="entry name" value="EXTRACELLULAR MATRIX GLYCOPROTEIN RELATED"/>
    <property type="match status" value="1"/>
</dbReference>
<dbReference type="Pfam" id="PF00629">
    <property type="entry name" value="MAM"/>
    <property type="match status" value="1"/>
</dbReference>
<dbReference type="InterPro" id="IPR002919">
    <property type="entry name" value="TIL_dom"/>
</dbReference>
<dbReference type="GeneID" id="103060685"/>
<keyword evidence="1" id="KW-1015">Disulfide bond</keyword>
<evidence type="ECO:0000259" key="3">
    <source>
        <dbReference type="PROSITE" id="PS50060"/>
    </source>
</evidence>
<evidence type="ECO:0000313" key="6">
    <source>
        <dbReference type="RefSeq" id="XP_025033379.1"/>
    </source>
</evidence>
<feature type="domain" description="VWFD" evidence="4">
    <location>
        <begin position="19"/>
        <end position="197"/>
    </location>
</feature>
<dbReference type="KEGG" id="pbi:103060685"/>
<dbReference type="GO" id="GO:0031012">
    <property type="term" value="C:extracellular matrix"/>
    <property type="evidence" value="ECO:0007669"/>
    <property type="project" value="TreeGrafter"/>
</dbReference>
<gene>
    <name evidence="6" type="primary">LOC103060685</name>
</gene>
<dbReference type="Pfam" id="PF08742">
    <property type="entry name" value="C8"/>
    <property type="match status" value="3"/>
</dbReference>
<dbReference type="FunFam" id="2.10.25.10:FF:000055">
    <property type="entry name" value="alpha-tectorin isoform X1"/>
    <property type="match status" value="2"/>
</dbReference>
<dbReference type="InterPro" id="IPR050780">
    <property type="entry name" value="Mucin_vWF_Thrombospondin_sf"/>
</dbReference>
<dbReference type="OrthoDB" id="5945029at2759"/>
<dbReference type="Pfam" id="PF00094">
    <property type="entry name" value="VWD"/>
    <property type="match status" value="3"/>
</dbReference>
<dbReference type="CDD" id="cd06263">
    <property type="entry name" value="MAM"/>
    <property type="match status" value="1"/>
</dbReference>
<reference evidence="6" key="1">
    <citation type="submission" date="2025-08" db="UniProtKB">
        <authorList>
            <consortium name="RefSeq"/>
        </authorList>
    </citation>
    <scope>IDENTIFICATION</scope>
    <source>
        <tissue evidence="6">Liver</tissue>
    </source>
</reference>
<dbReference type="InterPro" id="IPR014853">
    <property type="entry name" value="VWF/SSPO/ZAN-like_Cys-rich_dom"/>
</dbReference>
<proteinExistence type="predicted"/>
<dbReference type="Pfam" id="PF12714">
    <property type="entry name" value="TILa"/>
    <property type="match status" value="2"/>
</dbReference>
<feature type="domain" description="VWFD" evidence="4">
    <location>
        <begin position="404"/>
        <end position="587"/>
    </location>
</feature>
<dbReference type="SUPFAM" id="SSF57567">
    <property type="entry name" value="Serine protease inhibitors"/>
    <property type="match status" value="2"/>
</dbReference>
<dbReference type="Proteomes" id="UP000695026">
    <property type="component" value="Unplaced"/>
</dbReference>
<protein>
    <submittedName>
        <fullName evidence="6">IgGFc-binding protein-like</fullName>
    </submittedName>
</protein>
<dbReference type="SUPFAM" id="SSF49899">
    <property type="entry name" value="Concanavalin A-like lectins/glucanases"/>
    <property type="match status" value="1"/>
</dbReference>
<dbReference type="InterPro" id="IPR013320">
    <property type="entry name" value="ConA-like_dom_sf"/>
</dbReference>
<dbReference type="InterPro" id="IPR036084">
    <property type="entry name" value="Ser_inhib-like_sf"/>
</dbReference>
<keyword evidence="5" id="KW-1185">Reference proteome</keyword>
<dbReference type="InterPro" id="IPR025615">
    <property type="entry name" value="TILa_dom"/>
</dbReference>
<dbReference type="InterPro" id="IPR001846">
    <property type="entry name" value="VWF_type-D"/>
</dbReference>
<dbReference type="AlphaFoldDB" id="A0A9F5N0R4"/>
<evidence type="ECO:0000259" key="4">
    <source>
        <dbReference type="PROSITE" id="PS51233"/>
    </source>
</evidence>
<dbReference type="PANTHER" id="PTHR11339:SF374">
    <property type="entry name" value="ZONADHESIN"/>
    <property type="match status" value="1"/>
</dbReference>
<dbReference type="PROSITE" id="PS51233">
    <property type="entry name" value="VWFD"/>
    <property type="match status" value="3"/>
</dbReference>
<feature type="non-terminal residue" evidence="6">
    <location>
        <position position="1"/>
    </location>
</feature>
<dbReference type="Gene3D" id="2.10.25.10">
    <property type="entry name" value="Laminin"/>
    <property type="match status" value="2"/>
</dbReference>